<name>A0A202B6Y9_CHRVL</name>
<keyword evidence="1" id="KW-0812">Transmembrane</keyword>
<evidence type="ECO:0000313" key="2">
    <source>
        <dbReference type="EMBL" id="OVE47155.1"/>
    </source>
</evidence>
<evidence type="ECO:0000313" key="3">
    <source>
        <dbReference type="Proteomes" id="UP000196342"/>
    </source>
</evidence>
<keyword evidence="3" id="KW-1185">Reference proteome</keyword>
<feature type="transmembrane region" description="Helical" evidence="1">
    <location>
        <begin position="138"/>
        <end position="157"/>
    </location>
</feature>
<keyword evidence="1" id="KW-0472">Membrane</keyword>
<proteinExistence type="predicted"/>
<comment type="caution">
    <text evidence="2">The sequence shown here is derived from an EMBL/GenBank/DDBJ whole genome shotgun (WGS) entry which is preliminary data.</text>
</comment>
<organism evidence="2 3">
    <name type="scientific">Chromobacterium violaceum</name>
    <dbReference type="NCBI Taxonomy" id="536"/>
    <lineage>
        <taxon>Bacteria</taxon>
        <taxon>Pseudomonadati</taxon>
        <taxon>Pseudomonadota</taxon>
        <taxon>Betaproteobacteria</taxon>
        <taxon>Neisseriales</taxon>
        <taxon>Chromobacteriaceae</taxon>
        <taxon>Chromobacterium</taxon>
    </lineage>
</organism>
<evidence type="ECO:0000256" key="1">
    <source>
        <dbReference type="SAM" id="Phobius"/>
    </source>
</evidence>
<dbReference type="EMBL" id="NHOO01000013">
    <property type="protein sequence ID" value="OVE47155.1"/>
    <property type="molecule type" value="Genomic_DNA"/>
</dbReference>
<feature type="transmembrane region" description="Helical" evidence="1">
    <location>
        <begin position="94"/>
        <end position="118"/>
    </location>
</feature>
<sequence>MSVAGRAGHAAAVVLNPVGGILMGETAARAGQAFPANLEKTLDERMEALRRQIARRAEEIAGESGEPVDIDSLGLAMDETLHGRKTSRPGFFELFPPFTCVCAALCLAFAAFGLLFPLLDPIPGGGKSSELVVGFLDIAKIFAGAIVGSTSSVVIAASRARRSG</sequence>
<protein>
    <submittedName>
        <fullName evidence="2">Uncharacterized protein</fullName>
    </submittedName>
</protein>
<keyword evidence="1" id="KW-1133">Transmembrane helix</keyword>
<reference evidence="2 3" key="1">
    <citation type="submission" date="2017-05" db="EMBL/GenBank/DDBJ databases">
        <title>Chromobacterium violaceum GHPS1 isolated from Hydrocarbon polluted soil in French Guiana display an awesome secondary metabolite arsenal and a battery of drug and heavy-metal-resistance and detoxification of xenobiotics proteins.</title>
        <authorList>
            <person name="Belbahri L."/>
        </authorList>
    </citation>
    <scope>NUCLEOTIDE SEQUENCE [LARGE SCALE GENOMIC DNA]</scope>
    <source>
        <strain evidence="2 3">GHPS1</strain>
    </source>
</reference>
<gene>
    <name evidence="2" type="ORF">CBW21_15955</name>
</gene>
<dbReference type="Proteomes" id="UP000196342">
    <property type="component" value="Unassembled WGS sequence"/>
</dbReference>
<accession>A0A202B6Y9</accession>
<dbReference type="AlphaFoldDB" id="A0A202B6Y9"/>